<gene>
    <name evidence="1" type="ORF">PV666_44765</name>
</gene>
<evidence type="ECO:0000313" key="2">
    <source>
        <dbReference type="Proteomes" id="UP001272987"/>
    </source>
</evidence>
<keyword evidence="2" id="KW-1185">Reference proteome</keyword>
<proteinExistence type="predicted"/>
<comment type="caution">
    <text evidence="1">The sequence shown here is derived from an EMBL/GenBank/DDBJ whole genome shotgun (WGS) entry which is preliminary data.</text>
</comment>
<dbReference type="Proteomes" id="UP001272987">
    <property type="component" value="Unassembled WGS sequence"/>
</dbReference>
<sequence>MTQVQPRTLLHTLLDAPALDSTAWPRFQVLWRHMATDAARDLGDPRLATIHASERTYRRWIAGSTVARGGAAVILEWYFGRSAEALAQPVPAREIVAPRALDRRTRTSARVLDYTWSTSRHVPGEGDAGIHGTWELSGGRMFDGTAIGLQLYEAEPHGDTVTIHESDLVHLQSFVRSSRRGVVLASLGAAGGKGLYLMDAALAWQRHTAGDVPRIPLAFEVDDVVYALVWAHSVLNDGLLADDHPLSGRADELEHWVKISNSSPPRSDMPDLSSTAAAWLGSSLCARYIVRHLDGLCDVPVFWTREATGEECAPWLFFRHKHDYLQAVATRFGGQPDPLGRAFCIPEDAVRSTERYERILLLLTVAMMEMYGITVWVSGAPEYAQTEGFVLARDQAILANWVREEAVWRVSTTSVRRDIASYEEAMGHARAHSLIAGPTPADRLQALADYLGLDWAWFTSRCRTIAHEGISSMLRPRSRLLTLTALDQTMRFLGTVGSRQTGR</sequence>
<dbReference type="EMBL" id="JARAWP010000040">
    <property type="protein sequence ID" value="MDX3024930.1"/>
    <property type="molecule type" value="Genomic_DNA"/>
</dbReference>
<evidence type="ECO:0000313" key="1">
    <source>
        <dbReference type="EMBL" id="MDX3024930.1"/>
    </source>
</evidence>
<protein>
    <submittedName>
        <fullName evidence="1">Uncharacterized protein</fullName>
    </submittedName>
</protein>
<reference evidence="1 2" key="1">
    <citation type="journal article" date="2023" name="Microb. Genom.">
        <title>Mesoterricola silvestris gen. nov., sp. nov., Mesoterricola sediminis sp. nov., Geothrix oryzae sp. nov., Geothrix edaphica sp. nov., Geothrix rubra sp. nov., and Geothrix limicola sp. nov., six novel members of Acidobacteriota isolated from soils.</title>
        <authorList>
            <person name="Weisberg A.J."/>
            <person name="Pearce E."/>
            <person name="Kramer C.G."/>
            <person name="Chang J.H."/>
            <person name="Clarke C.R."/>
        </authorList>
    </citation>
    <scope>NUCLEOTIDE SEQUENCE [LARGE SCALE GENOMIC DNA]</scope>
    <source>
        <strain evidence="1 2">NB05-1H</strain>
    </source>
</reference>
<organism evidence="1 2">
    <name type="scientific">Streptomyces acidiscabies</name>
    <dbReference type="NCBI Taxonomy" id="42234"/>
    <lineage>
        <taxon>Bacteria</taxon>
        <taxon>Bacillati</taxon>
        <taxon>Actinomycetota</taxon>
        <taxon>Actinomycetes</taxon>
        <taxon>Kitasatosporales</taxon>
        <taxon>Streptomycetaceae</taxon>
        <taxon>Streptomyces</taxon>
    </lineage>
</organism>
<dbReference type="RefSeq" id="WP_319167292.1">
    <property type="nucleotide sequence ID" value="NZ_JARAWP010000040.1"/>
</dbReference>
<name>A0ABU4MBV1_9ACTN</name>
<accession>A0ABU4MBV1</accession>